<dbReference type="HOGENOM" id="CLU_3124209_0_0_6"/>
<name>A0A077QNE0_XENBV</name>
<proteinExistence type="predicted"/>
<dbReference type="AlphaFoldDB" id="A0A077QNE0"/>
<reference evidence="1" key="1">
    <citation type="submission" date="2013-07" db="EMBL/GenBank/DDBJ databases">
        <title>Sub-species coevolution in mutualistic symbiosis.</title>
        <authorList>
            <person name="Murfin K."/>
            <person name="Klassen J."/>
            <person name="Lee M."/>
            <person name="Forst S."/>
            <person name="Stock P."/>
            <person name="Goodrich-Blair H."/>
        </authorList>
    </citation>
    <scope>NUCLEOTIDE SEQUENCE [LARGE SCALE GENOMIC DNA]</scope>
    <source>
        <strain evidence="1">Intermedium</strain>
    </source>
</reference>
<comment type="caution">
    <text evidence="1">The sequence shown here is derived from an EMBL/GenBank/DDBJ whole genome shotgun (WGS) entry which is preliminary data.</text>
</comment>
<evidence type="ECO:0000313" key="1">
    <source>
        <dbReference type="EMBL" id="CDH35074.1"/>
    </source>
</evidence>
<dbReference type="Proteomes" id="UP000028480">
    <property type="component" value="Unassembled WGS sequence"/>
</dbReference>
<accession>A0A077QNE0</accession>
<protein>
    <submittedName>
        <fullName evidence="1">Uncharacterized protein</fullName>
    </submittedName>
</protein>
<sequence length="50" mass="5772">MKTLIIPINSSLLKLNVLLKIITKQKQCYLVNISQRGLVKLLITEIKHEQ</sequence>
<gene>
    <name evidence="1" type="ORF">XBI1_790002</name>
</gene>
<organism evidence="1">
    <name type="scientific">Xenorhabdus bovienii str. Intermedium</name>
    <dbReference type="NCBI Taxonomy" id="1379677"/>
    <lineage>
        <taxon>Bacteria</taxon>
        <taxon>Pseudomonadati</taxon>
        <taxon>Pseudomonadota</taxon>
        <taxon>Gammaproteobacteria</taxon>
        <taxon>Enterobacterales</taxon>
        <taxon>Morganellaceae</taxon>
        <taxon>Xenorhabdus</taxon>
    </lineage>
</organism>
<dbReference type="EMBL" id="CBTB010000289">
    <property type="protein sequence ID" value="CDH35074.1"/>
    <property type="molecule type" value="Genomic_DNA"/>
</dbReference>